<gene>
    <name evidence="8" type="ORF">TAV2_LOCUS13826</name>
</gene>
<feature type="signal peptide" evidence="6">
    <location>
        <begin position="1"/>
        <end position="21"/>
    </location>
</feature>
<accession>A0AAU9S4Q8</accession>
<evidence type="ECO:0000259" key="7">
    <source>
        <dbReference type="Pfam" id="PF24552"/>
    </source>
</evidence>
<reference evidence="8 9" key="1">
    <citation type="submission" date="2022-03" db="EMBL/GenBank/DDBJ databases">
        <authorList>
            <person name="Nunn A."/>
            <person name="Chopra R."/>
            <person name="Nunn A."/>
            <person name="Contreras Garrido A."/>
        </authorList>
    </citation>
    <scope>NUCLEOTIDE SEQUENCE [LARGE SCALE GENOMIC DNA]</scope>
</reference>
<evidence type="ECO:0000256" key="5">
    <source>
        <dbReference type="ARBA" id="ARBA00023157"/>
    </source>
</evidence>
<dbReference type="EMBL" id="OU466860">
    <property type="protein sequence ID" value="CAH2058290.1"/>
    <property type="molecule type" value="Genomic_DNA"/>
</dbReference>
<proteinExistence type="inferred from homology"/>
<evidence type="ECO:0000256" key="6">
    <source>
        <dbReference type="SAM" id="SignalP"/>
    </source>
</evidence>
<protein>
    <recommendedName>
        <fullName evidence="7">Defensin-like domain-containing protein</fullName>
    </recommendedName>
</protein>
<organism evidence="8 9">
    <name type="scientific">Thlaspi arvense</name>
    <name type="common">Field penny-cress</name>
    <dbReference type="NCBI Taxonomy" id="13288"/>
    <lineage>
        <taxon>Eukaryota</taxon>
        <taxon>Viridiplantae</taxon>
        <taxon>Streptophyta</taxon>
        <taxon>Embryophyta</taxon>
        <taxon>Tracheophyta</taxon>
        <taxon>Spermatophyta</taxon>
        <taxon>Magnoliopsida</taxon>
        <taxon>eudicotyledons</taxon>
        <taxon>Gunneridae</taxon>
        <taxon>Pentapetalae</taxon>
        <taxon>rosids</taxon>
        <taxon>malvids</taxon>
        <taxon>Brassicales</taxon>
        <taxon>Brassicaceae</taxon>
        <taxon>Thlaspideae</taxon>
        <taxon>Thlaspi</taxon>
    </lineage>
</organism>
<evidence type="ECO:0000256" key="1">
    <source>
        <dbReference type="ARBA" id="ARBA00006722"/>
    </source>
</evidence>
<evidence type="ECO:0000256" key="2">
    <source>
        <dbReference type="ARBA" id="ARBA00022529"/>
    </source>
</evidence>
<dbReference type="GO" id="GO:0031640">
    <property type="term" value="P:killing of cells of another organism"/>
    <property type="evidence" value="ECO:0007669"/>
    <property type="project" value="UniProtKB-KW"/>
</dbReference>
<keyword evidence="5" id="KW-1015">Disulfide bond</keyword>
<evidence type="ECO:0000256" key="3">
    <source>
        <dbReference type="ARBA" id="ARBA00022577"/>
    </source>
</evidence>
<feature type="chain" id="PRO_5043975825" description="Defensin-like domain-containing protein" evidence="6">
    <location>
        <begin position="22"/>
        <end position="75"/>
    </location>
</feature>
<dbReference type="Pfam" id="PF24552">
    <property type="entry name" value="Defensin"/>
    <property type="match status" value="1"/>
</dbReference>
<dbReference type="AlphaFoldDB" id="A0AAU9S4Q8"/>
<keyword evidence="9" id="KW-1185">Reference proteome</keyword>
<keyword evidence="4" id="KW-0611">Plant defense</keyword>
<evidence type="ECO:0000313" key="8">
    <source>
        <dbReference type="EMBL" id="CAH2058290.1"/>
    </source>
</evidence>
<keyword evidence="6" id="KW-0732">Signal</keyword>
<dbReference type="GO" id="GO:0050832">
    <property type="term" value="P:defense response to fungus"/>
    <property type="evidence" value="ECO:0007669"/>
    <property type="project" value="UniProtKB-KW"/>
</dbReference>
<evidence type="ECO:0000256" key="4">
    <source>
        <dbReference type="ARBA" id="ARBA00022821"/>
    </source>
</evidence>
<dbReference type="InterPro" id="IPR056373">
    <property type="entry name" value="Defensin-like_dom"/>
</dbReference>
<name>A0AAU9S4Q8_THLAR</name>
<dbReference type="Proteomes" id="UP000836841">
    <property type="component" value="Chromosome 4"/>
</dbReference>
<comment type="similarity">
    <text evidence="1">Belongs to the DEFL family.</text>
</comment>
<keyword evidence="3" id="KW-0295">Fungicide</keyword>
<keyword evidence="2" id="KW-0929">Antimicrobial</keyword>
<sequence length="75" mass="8545">MNITKAYVIFFLVMILTKSLSNSNVLASSVVESAKKNMCYVPCTHRYSDWECFHDCFLKDYNDGRCVAGRCCCIS</sequence>
<feature type="domain" description="Defensin-like" evidence="7">
    <location>
        <begin position="37"/>
        <end position="73"/>
    </location>
</feature>
<evidence type="ECO:0000313" key="9">
    <source>
        <dbReference type="Proteomes" id="UP000836841"/>
    </source>
</evidence>